<dbReference type="EMBL" id="CP026652">
    <property type="protein sequence ID" value="AVH55194.1"/>
    <property type="molecule type" value="Genomic_DNA"/>
</dbReference>
<evidence type="ECO:0000256" key="1">
    <source>
        <dbReference type="SAM" id="MobiDB-lite"/>
    </source>
</evidence>
<feature type="compositionally biased region" description="Polar residues" evidence="1">
    <location>
        <begin position="280"/>
        <end position="289"/>
    </location>
</feature>
<feature type="compositionally biased region" description="Gly residues" evidence="1">
    <location>
        <begin position="246"/>
        <end position="263"/>
    </location>
</feature>
<dbReference type="InterPro" id="IPR014543">
    <property type="entry name" value="UCP028291"/>
</dbReference>
<organism evidence="2 3">
    <name type="scientific">Streptomyces dengpaensis</name>
    <dbReference type="NCBI Taxonomy" id="2049881"/>
    <lineage>
        <taxon>Bacteria</taxon>
        <taxon>Bacillati</taxon>
        <taxon>Actinomycetota</taxon>
        <taxon>Actinomycetes</taxon>
        <taxon>Kitasatosporales</taxon>
        <taxon>Streptomycetaceae</taxon>
        <taxon>Streptomyces</taxon>
    </lineage>
</organism>
<feature type="region of interest" description="Disordered" evidence="1">
    <location>
        <begin position="186"/>
        <end position="213"/>
    </location>
</feature>
<name>A0ABM6SMA5_9ACTN</name>
<dbReference type="InterPro" id="IPR011330">
    <property type="entry name" value="Glyco_hydro/deAcase_b/a-brl"/>
</dbReference>
<dbReference type="Proteomes" id="UP000238413">
    <property type="component" value="Chromosome"/>
</dbReference>
<feature type="region of interest" description="Disordered" evidence="1">
    <location>
        <begin position="239"/>
        <end position="302"/>
    </location>
</feature>
<feature type="region of interest" description="Disordered" evidence="1">
    <location>
        <begin position="21"/>
        <end position="48"/>
    </location>
</feature>
<sequence length="645" mass="70683">MRPWPGAGWICPGCGRHWPRPSAVPDRWPGPARRLNEKTSHDRNHHRPNGLQAWRATLTRIFEHRATLATPPIRTFMLIAEAHVRTDRPSRYLTQLCKQPSQMGGHMRSRLHRDGKTPPQIQHVEWSDTHGTIDVGSGRCTLEAGPDSLTVRVEATDQDSLQRIQQLITGRLQKIGKRDALQVTWQQAEAADRQPDDRATAAPAPAQSPVPRYMREISRRGLLGAGLGAAAAIGTAGCGTASGKDGPAGSGGGGGGKGGGNGKPPGSTAKPVRLIGDGSTADTGKQPNQPERPVPLQPGETPPQFVIFSWDGAGEVGNGLFPRFLELARNHDAAMTFFLSGIYVLPESKKTLYRPPNNGIGASDIGYLTDDHIKDTLKYVRQAWLDGHEIGTHFNGHFCAGSGSVGNWTPAQWQSEIDQAVSFVTEWKTNSGWTDVEPLPFDYRKELVGARTPCLLGRDNLLPTAKKLGWRYDASSPGGRQMWPEKRGGVWDLPLQAVPFPGRSFEVLSMDYNILANQSQNSTKGMPSRYPGWRKQATEAYLNGFNRAYESNRAPFFIGNHFEQWNGGIYMDAVEEALKGMAGKKDVRLVSFRQFCDWLDVQDPKILAKLRTLEVGQSPEGGWNTFLRTTTAMADAPGIGGDLAR</sequence>
<evidence type="ECO:0000313" key="3">
    <source>
        <dbReference type="Proteomes" id="UP000238413"/>
    </source>
</evidence>
<evidence type="ECO:0008006" key="4">
    <source>
        <dbReference type="Google" id="ProtNLM"/>
    </source>
</evidence>
<protein>
    <recommendedName>
        <fullName evidence="4">DUF2218 domain-containing protein</fullName>
    </recommendedName>
</protein>
<accession>A0ABM6SMA5</accession>
<dbReference type="InterPro" id="IPR052740">
    <property type="entry name" value="CE4"/>
</dbReference>
<dbReference type="Pfam" id="PF09981">
    <property type="entry name" value="DUF2218"/>
    <property type="match status" value="1"/>
</dbReference>
<dbReference type="PANTHER" id="PTHR45985">
    <property type="match status" value="1"/>
</dbReference>
<dbReference type="SUPFAM" id="SSF88713">
    <property type="entry name" value="Glycoside hydrolase/deacetylase"/>
    <property type="match status" value="1"/>
</dbReference>
<dbReference type="PANTHER" id="PTHR45985:SF3">
    <property type="entry name" value="CHITIN DEACETYLASE-LIKE 4"/>
    <property type="match status" value="1"/>
</dbReference>
<gene>
    <name evidence="2" type="ORF">C4B68_04625</name>
</gene>
<reference evidence="2 3" key="1">
    <citation type="submission" date="2018-02" db="EMBL/GenBank/DDBJ databases">
        <title>Complete genome sequence of Streptomyces dengpaensis, the producer of angucyclines.</title>
        <authorList>
            <person name="Yumei L."/>
        </authorList>
    </citation>
    <scope>NUCLEOTIDE SEQUENCE [LARGE SCALE GENOMIC DNA]</scope>
    <source>
        <strain evidence="2 3">XZHG99</strain>
    </source>
</reference>
<proteinExistence type="predicted"/>
<dbReference type="Gene3D" id="3.30.310.50">
    <property type="entry name" value="Alpha-D-phosphohexomutase, C-terminal domain"/>
    <property type="match status" value="1"/>
</dbReference>
<evidence type="ECO:0000313" key="2">
    <source>
        <dbReference type="EMBL" id="AVH55194.1"/>
    </source>
</evidence>
<dbReference type="Gene3D" id="3.20.20.370">
    <property type="entry name" value="Glycoside hydrolase/deacetylase"/>
    <property type="match status" value="1"/>
</dbReference>
<feature type="compositionally biased region" description="Basic and acidic residues" evidence="1">
    <location>
        <begin position="190"/>
        <end position="199"/>
    </location>
</feature>
<keyword evidence="3" id="KW-1185">Reference proteome</keyword>